<sequence>MVCENCIKGFELTGTPEGSIQPDGSYFHPRPADSDAPTTSAVIFFTDVFGLKLNNPKVLADKMAKEIGVDVWVPDLFHGKPPFKVEDLEPYLGPVPGHKRTTWEFISMVYTLLPKMPGLYSVRPKVTDKFVTEYIQKLKKERGYTTIGVTGYCFGGGITLRFASGDLVDGAVIAHPSGVEAPLVKAIKRPTLWLCAEEDHALSDAVRKEAEQILASMKSSGGPWYEFVDYEGTTHGFAARPALEYPKVKDAFEDSLTRTVTFLTAIARGQPPTTKST</sequence>
<dbReference type="OrthoDB" id="10019231at2759"/>
<dbReference type="InterPro" id="IPR029058">
    <property type="entry name" value="AB_hydrolase_fold"/>
</dbReference>
<accession>A0A165D3Q8</accession>
<gene>
    <name evidence="2" type="ORF">EXIGLDRAFT_742071</name>
</gene>
<proteinExistence type="predicted"/>
<dbReference type="AlphaFoldDB" id="A0A165D3Q8"/>
<dbReference type="InParanoid" id="A0A165D3Q8"/>
<protein>
    <submittedName>
        <fullName evidence="2">Dienelactone hydrolase endo-1,3,1,4-beta-D-glucanase</fullName>
    </submittedName>
</protein>
<organism evidence="2 3">
    <name type="scientific">Exidia glandulosa HHB12029</name>
    <dbReference type="NCBI Taxonomy" id="1314781"/>
    <lineage>
        <taxon>Eukaryota</taxon>
        <taxon>Fungi</taxon>
        <taxon>Dikarya</taxon>
        <taxon>Basidiomycota</taxon>
        <taxon>Agaricomycotina</taxon>
        <taxon>Agaricomycetes</taxon>
        <taxon>Auriculariales</taxon>
        <taxon>Exidiaceae</taxon>
        <taxon>Exidia</taxon>
    </lineage>
</organism>
<name>A0A165D3Q8_EXIGL</name>
<dbReference type="PANTHER" id="PTHR17630:SF44">
    <property type="entry name" value="PROTEIN AIM2"/>
    <property type="match status" value="1"/>
</dbReference>
<evidence type="ECO:0000313" key="2">
    <source>
        <dbReference type="EMBL" id="KZV83715.1"/>
    </source>
</evidence>
<dbReference type="Pfam" id="PF01738">
    <property type="entry name" value="DLH"/>
    <property type="match status" value="1"/>
</dbReference>
<evidence type="ECO:0000313" key="3">
    <source>
        <dbReference type="Proteomes" id="UP000077266"/>
    </source>
</evidence>
<keyword evidence="2" id="KW-0378">Hydrolase</keyword>
<dbReference type="PANTHER" id="PTHR17630">
    <property type="entry name" value="DIENELACTONE HYDROLASE"/>
    <property type="match status" value="1"/>
</dbReference>
<feature type="domain" description="Dienelactone hydrolase" evidence="1">
    <location>
        <begin position="34"/>
        <end position="265"/>
    </location>
</feature>
<keyword evidence="3" id="KW-1185">Reference proteome</keyword>
<dbReference type="GO" id="GO:0016787">
    <property type="term" value="F:hydrolase activity"/>
    <property type="evidence" value="ECO:0007669"/>
    <property type="project" value="UniProtKB-KW"/>
</dbReference>
<dbReference type="EMBL" id="KV426257">
    <property type="protein sequence ID" value="KZV83715.1"/>
    <property type="molecule type" value="Genomic_DNA"/>
</dbReference>
<dbReference type="STRING" id="1314781.A0A165D3Q8"/>
<dbReference type="Proteomes" id="UP000077266">
    <property type="component" value="Unassembled WGS sequence"/>
</dbReference>
<dbReference type="Gene3D" id="3.40.50.1820">
    <property type="entry name" value="alpha/beta hydrolase"/>
    <property type="match status" value="1"/>
</dbReference>
<dbReference type="SUPFAM" id="SSF53474">
    <property type="entry name" value="alpha/beta-Hydrolases"/>
    <property type="match status" value="1"/>
</dbReference>
<reference evidence="2 3" key="1">
    <citation type="journal article" date="2016" name="Mol. Biol. Evol.">
        <title>Comparative Genomics of Early-Diverging Mushroom-Forming Fungi Provides Insights into the Origins of Lignocellulose Decay Capabilities.</title>
        <authorList>
            <person name="Nagy L.G."/>
            <person name="Riley R."/>
            <person name="Tritt A."/>
            <person name="Adam C."/>
            <person name="Daum C."/>
            <person name="Floudas D."/>
            <person name="Sun H."/>
            <person name="Yadav J.S."/>
            <person name="Pangilinan J."/>
            <person name="Larsson K.H."/>
            <person name="Matsuura K."/>
            <person name="Barry K."/>
            <person name="Labutti K."/>
            <person name="Kuo R."/>
            <person name="Ohm R.A."/>
            <person name="Bhattacharya S.S."/>
            <person name="Shirouzu T."/>
            <person name="Yoshinaga Y."/>
            <person name="Martin F.M."/>
            <person name="Grigoriev I.V."/>
            <person name="Hibbett D.S."/>
        </authorList>
    </citation>
    <scope>NUCLEOTIDE SEQUENCE [LARGE SCALE GENOMIC DNA]</scope>
    <source>
        <strain evidence="2 3">HHB12029</strain>
    </source>
</reference>
<dbReference type="InterPro" id="IPR002925">
    <property type="entry name" value="Dienelactn_hydro"/>
</dbReference>
<evidence type="ECO:0000259" key="1">
    <source>
        <dbReference type="Pfam" id="PF01738"/>
    </source>
</evidence>